<dbReference type="SUPFAM" id="SSF51905">
    <property type="entry name" value="FAD/NAD(P)-binding domain"/>
    <property type="match status" value="1"/>
</dbReference>
<evidence type="ECO:0000256" key="9">
    <source>
        <dbReference type="ARBA" id="ARBA00025948"/>
    </source>
</evidence>
<dbReference type="Pfam" id="PF01134">
    <property type="entry name" value="GIDA"/>
    <property type="match status" value="1"/>
</dbReference>
<feature type="binding site" evidence="11">
    <location>
        <begin position="280"/>
        <end position="294"/>
    </location>
    <ligand>
        <name>NAD(+)</name>
        <dbReference type="ChEBI" id="CHEBI:57540"/>
    </ligand>
</feature>
<comment type="caution">
    <text evidence="13">The sequence shown here is derived from an EMBL/GenBank/DDBJ whole genome shotgun (WGS) entry which is preliminary data.</text>
</comment>
<evidence type="ECO:0000256" key="4">
    <source>
        <dbReference type="ARBA" id="ARBA00020461"/>
    </source>
</evidence>
<evidence type="ECO:0000256" key="2">
    <source>
        <dbReference type="ARBA" id="ARBA00003717"/>
    </source>
</evidence>
<dbReference type="Gene3D" id="3.50.50.60">
    <property type="entry name" value="FAD/NAD(P)-binding domain"/>
    <property type="match status" value="2"/>
</dbReference>
<feature type="binding site" evidence="11">
    <location>
        <begin position="13"/>
        <end position="18"/>
    </location>
    <ligand>
        <name>FAD</name>
        <dbReference type="ChEBI" id="CHEBI:57692"/>
    </ligand>
</feature>
<evidence type="ECO:0000256" key="3">
    <source>
        <dbReference type="ARBA" id="ARBA00007653"/>
    </source>
</evidence>
<dbReference type="SMART" id="SM01228">
    <property type="entry name" value="GIDA_assoc_3"/>
    <property type="match status" value="1"/>
</dbReference>
<evidence type="ECO:0000256" key="5">
    <source>
        <dbReference type="ARBA" id="ARBA00022630"/>
    </source>
</evidence>
<proteinExistence type="inferred from homology"/>
<dbReference type="HAMAP" id="MF_00129">
    <property type="entry name" value="MnmG_GidA"/>
    <property type="match status" value="1"/>
</dbReference>
<dbReference type="PANTHER" id="PTHR11806">
    <property type="entry name" value="GLUCOSE INHIBITED DIVISION PROTEIN A"/>
    <property type="match status" value="1"/>
</dbReference>
<evidence type="ECO:0000313" key="13">
    <source>
        <dbReference type="EMBL" id="MFG6447756.1"/>
    </source>
</evidence>
<evidence type="ECO:0000256" key="10">
    <source>
        <dbReference type="ARBA" id="ARBA00031800"/>
    </source>
</evidence>
<comment type="function">
    <text evidence="2 11">NAD-binding protein involved in the addition of a carboxymethylaminomethyl (cmnm) group at the wobble position (U34) of certain tRNAs, forming tRNA-cmnm(5)s(2)U34.</text>
</comment>
<dbReference type="Pfam" id="PF13932">
    <property type="entry name" value="SAM_GIDA_C"/>
    <property type="match status" value="1"/>
</dbReference>
<dbReference type="InterPro" id="IPR002218">
    <property type="entry name" value="MnmG-rel"/>
</dbReference>
<dbReference type="InterPro" id="IPR040131">
    <property type="entry name" value="MnmG_N"/>
</dbReference>
<dbReference type="PROSITE" id="PS01281">
    <property type="entry name" value="GIDA_2"/>
    <property type="match status" value="1"/>
</dbReference>
<dbReference type="InterPro" id="IPR004416">
    <property type="entry name" value="MnmG"/>
</dbReference>
<sequence length="656" mass="71735">MLYPQEFDVIVVGGGHAGTEAALAAARMGCSTLLLTHNIDTLGQMSCNPSIGGIGKGHLVKEVDALGGAMAAATDEAGIQFRILNGSKGPAVRATRAQADRALYKAAIRHRLENQPQLWLFQQAVDDLLVEGDRVVGAVTQSGLSFRGRAVVLTAGTFLDGRIHIGLQNYSGGRAGDPPAQRLSARLKELALPQGRLKTGTPPRLDGRSIDFAKCTEQPGDGMPGADNPLMPVFSFLGNAAQHPRQLPCWITHTNERTHEIIRSGFDRSPMFTGVIEGVGPRYCPSIEDKINRFADKDSHQIFLEPEGLSTHEFYPNGISTSLPFDVQLAAVRSIPGLEQAHILRPGYAIEYDYFDPRALKSSFETRAIGGLFFAGQINGTTGYEEAAAQGLFAGLNAALQVQGREPWVPGRDQAYLGVLVDDLITKGVTEPYRMFTSRAEFRLQLREDNADMRLTEIGRELGLVDDTRWDAFCRKRDAVSRETERLKSTWVHPGILPAQDAERLIGKALEREYCLQDLLRRPAVGFDQVAAVAAIAKPEHAVSRETLHTELGQTLADAVIEQVEIATKYAGYISKQQDDVARAAHFEHLRLPEELDYQQVTALSFEVRQTLTKHRPETLGQASRISGVTPAAISLLLIHLRKGRFHGFADEAATA</sequence>
<evidence type="ECO:0000256" key="6">
    <source>
        <dbReference type="ARBA" id="ARBA00022694"/>
    </source>
</evidence>
<evidence type="ECO:0000256" key="7">
    <source>
        <dbReference type="ARBA" id="ARBA00022827"/>
    </source>
</evidence>
<dbReference type="RefSeq" id="WP_394459387.1">
    <property type="nucleotide sequence ID" value="NZ_JBIGHZ010000002.1"/>
</dbReference>
<comment type="subunit">
    <text evidence="9 11">Homodimer. Heterotetramer of two MnmE and two MnmG subunits.</text>
</comment>
<keyword evidence="11" id="KW-0963">Cytoplasm</keyword>
<keyword evidence="7 11" id="KW-0274">FAD</keyword>
<evidence type="ECO:0000259" key="12">
    <source>
        <dbReference type="SMART" id="SM01228"/>
    </source>
</evidence>
<accession>A0ABW7FTV1</accession>
<dbReference type="Pfam" id="PF21680">
    <property type="entry name" value="GIDA_C_1st"/>
    <property type="match status" value="1"/>
</dbReference>
<dbReference type="InterPro" id="IPR036188">
    <property type="entry name" value="FAD/NAD-bd_sf"/>
</dbReference>
<keyword evidence="6 11" id="KW-0819">tRNA processing</keyword>
<dbReference type="Gene3D" id="1.10.10.1800">
    <property type="entry name" value="tRNA uridine 5-carboxymethylaminomethyl modification enzyme MnmG/GidA"/>
    <property type="match status" value="1"/>
</dbReference>
<comment type="subcellular location">
    <subcellularLocation>
        <location evidence="11">Cytoplasm</location>
    </subcellularLocation>
</comment>
<evidence type="ECO:0000256" key="1">
    <source>
        <dbReference type="ARBA" id="ARBA00001974"/>
    </source>
</evidence>
<dbReference type="InterPro" id="IPR047001">
    <property type="entry name" value="MnmG_C_subdom"/>
</dbReference>
<dbReference type="InterPro" id="IPR044920">
    <property type="entry name" value="MnmG_C_subdom_sf"/>
</dbReference>
<dbReference type="PANTHER" id="PTHR11806:SF0">
    <property type="entry name" value="PROTEIN MTO1 HOMOLOG, MITOCHONDRIAL"/>
    <property type="match status" value="1"/>
</dbReference>
<dbReference type="Proteomes" id="UP001606099">
    <property type="component" value="Unassembled WGS sequence"/>
</dbReference>
<comment type="cofactor">
    <cofactor evidence="1 11">
        <name>FAD</name>
        <dbReference type="ChEBI" id="CHEBI:57692"/>
    </cofactor>
</comment>
<comment type="similarity">
    <text evidence="3 11">Belongs to the MnmG family.</text>
</comment>
<name>A0ABW7FTV1_9BURK</name>
<dbReference type="EMBL" id="JBIGHZ010000002">
    <property type="protein sequence ID" value="MFG6447756.1"/>
    <property type="molecule type" value="Genomic_DNA"/>
</dbReference>
<comment type="caution">
    <text evidence="11">Lacks conserved residue(s) required for the propagation of feature annotation.</text>
</comment>
<keyword evidence="5 11" id="KW-0285">Flavoprotein</keyword>
<organism evidence="13 14">
    <name type="scientific">Roseateles rivi</name>
    <dbReference type="NCBI Taxonomy" id="3299028"/>
    <lineage>
        <taxon>Bacteria</taxon>
        <taxon>Pseudomonadati</taxon>
        <taxon>Pseudomonadota</taxon>
        <taxon>Betaproteobacteria</taxon>
        <taxon>Burkholderiales</taxon>
        <taxon>Sphaerotilaceae</taxon>
        <taxon>Roseateles</taxon>
    </lineage>
</organism>
<dbReference type="NCBIfam" id="TIGR00136">
    <property type="entry name" value="mnmG_gidA"/>
    <property type="match status" value="1"/>
</dbReference>
<dbReference type="InterPro" id="IPR026904">
    <property type="entry name" value="MnmG_C"/>
</dbReference>
<gene>
    <name evidence="11 13" type="primary">mnmG</name>
    <name evidence="11" type="synonym">gidA</name>
    <name evidence="13" type="ORF">ACG0Z6_05795</name>
</gene>
<feature type="domain" description="tRNA uridine 5-carboxymethylaminomethyl modification enzyme C-terminal subdomain" evidence="12">
    <location>
        <begin position="568"/>
        <end position="639"/>
    </location>
</feature>
<evidence type="ECO:0000256" key="11">
    <source>
        <dbReference type="HAMAP-Rule" id="MF_00129"/>
    </source>
</evidence>
<dbReference type="Gene3D" id="1.10.150.570">
    <property type="entry name" value="GidA associated domain, C-terminal subdomain"/>
    <property type="match status" value="1"/>
</dbReference>
<keyword evidence="8 11" id="KW-0520">NAD</keyword>
<evidence type="ECO:0000313" key="14">
    <source>
        <dbReference type="Proteomes" id="UP001606099"/>
    </source>
</evidence>
<keyword evidence="14" id="KW-1185">Reference proteome</keyword>
<dbReference type="PROSITE" id="PS01280">
    <property type="entry name" value="GIDA_1"/>
    <property type="match status" value="1"/>
</dbReference>
<dbReference type="InterPro" id="IPR049312">
    <property type="entry name" value="GIDA_C_N"/>
</dbReference>
<evidence type="ECO:0000256" key="8">
    <source>
        <dbReference type="ARBA" id="ARBA00023027"/>
    </source>
</evidence>
<protein>
    <recommendedName>
        <fullName evidence="4 11">tRNA uridine 5-carboxymethylaminomethyl modification enzyme MnmG</fullName>
    </recommendedName>
    <alternativeName>
        <fullName evidence="10 11">Glucose-inhibited division protein A</fullName>
    </alternativeName>
</protein>
<reference evidence="13 14" key="1">
    <citation type="submission" date="2024-08" db="EMBL/GenBank/DDBJ databases">
        <authorList>
            <person name="Lu H."/>
        </authorList>
    </citation>
    <scope>NUCLEOTIDE SEQUENCE [LARGE SCALE GENOMIC DNA]</scope>
    <source>
        <strain evidence="13 14">BYS180W</strain>
    </source>
</reference>
<dbReference type="InterPro" id="IPR020595">
    <property type="entry name" value="MnmG-rel_CS"/>
</dbReference>